<keyword evidence="2" id="KW-0489">Methyltransferase</keyword>
<keyword evidence="4" id="KW-0949">S-adenosyl-L-methionine</keyword>
<accession>A0A094PSL9</accession>
<dbReference type="NCBIfam" id="TIGR03534">
    <property type="entry name" value="RF_mod_PrmC"/>
    <property type="match status" value="1"/>
</dbReference>
<dbReference type="SUPFAM" id="SSF53335">
    <property type="entry name" value="S-adenosyl-L-methionine-dependent methyltransferases"/>
    <property type="match status" value="1"/>
</dbReference>
<dbReference type="EMBL" id="JNSK01000142">
    <property type="protein sequence ID" value="KGA14087.1"/>
    <property type="molecule type" value="Genomic_DNA"/>
</dbReference>
<dbReference type="GO" id="GO:0032259">
    <property type="term" value="P:methylation"/>
    <property type="evidence" value="ECO:0007669"/>
    <property type="project" value="UniProtKB-KW"/>
</dbReference>
<dbReference type="AlphaFoldDB" id="A0A094PSL9"/>
<evidence type="ECO:0000256" key="4">
    <source>
        <dbReference type="ARBA" id="ARBA00022691"/>
    </source>
</evidence>
<gene>
    <name evidence="8" type="ORF">GM50_20790</name>
</gene>
<evidence type="ECO:0000256" key="5">
    <source>
        <dbReference type="ARBA" id="ARBA00048391"/>
    </source>
</evidence>
<feature type="domain" description="Release factor glutamine methyltransferase N-terminal" evidence="7">
    <location>
        <begin position="5"/>
        <end position="80"/>
    </location>
</feature>
<dbReference type="InterPro" id="IPR050320">
    <property type="entry name" value="N5-glutamine_MTase"/>
</dbReference>
<dbReference type="InterPro" id="IPR029063">
    <property type="entry name" value="SAM-dependent_MTases_sf"/>
</dbReference>
<comment type="catalytic activity">
    <reaction evidence="5">
        <text>L-glutaminyl-[peptide chain release factor] + S-adenosyl-L-methionine = N(5)-methyl-L-glutaminyl-[peptide chain release factor] + S-adenosyl-L-homocysteine + H(+)</text>
        <dbReference type="Rhea" id="RHEA:42896"/>
        <dbReference type="Rhea" id="RHEA-COMP:10271"/>
        <dbReference type="Rhea" id="RHEA-COMP:10272"/>
        <dbReference type="ChEBI" id="CHEBI:15378"/>
        <dbReference type="ChEBI" id="CHEBI:30011"/>
        <dbReference type="ChEBI" id="CHEBI:57856"/>
        <dbReference type="ChEBI" id="CHEBI:59789"/>
        <dbReference type="ChEBI" id="CHEBI:61891"/>
        <dbReference type="EC" id="2.1.1.297"/>
    </reaction>
</comment>
<dbReference type="Pfam" id="PF05175">
    <property type="entry name" value="MTS"/>
    <property type="match status" value="1"/>
</dbReference>
<dbReference type="Pfam" id="PF17827">
    <property type="entry name" value="PrmC_N"/>
    <property type="match status" value="1"/>
</dbReference>
<feature type="domain" description="Methyltransferase small" evidence="6">
    <location>
        <begin position="115"/>
        <end position="198"/>
    </location>
</feature>
<dbReference type="InterPro" id="IPR019874">
    <property type="entry name" value="RF_methyltr_PrmC"/>
</dbReference>
<evidence type="ECO:0000313" key="8">
    <source>
        <dbReference type="EMBL" id="KGA14087.1"/>
    </source>
</evidence>
<evidence type="ECO:0000256" key="2">
    <source>
        <dbReference type="ARBA" id="ARBA00022603"/>
    </source>
</evidence>
<organism evidence="8">
    <name type="scientific">freshwater metagenome</name>
    <dbReference type="NCBI Taxonomy" id="449393"/>
    <lineage>
        <taxon>unclassified sequences</taxon>
        <taxon>metagenomes</taxon>
        <taxon>ecological metagenomes</taxon>
    </lineage>
</organism>
<comment type="caution">
    <text evidence="8">The sequence shown here is derived from an EMBL/GenBank/DDBJ whole genome shotgun (WGS) entry which is preliminary data.</text>
</comment>
<proteinExistence type="inferred from homology"/>
<dbReference type="InterPro" id="IPR007848">
    <property type="entry name" value="Small_mtfrase_dom"/>
</dbReference>
<evidence type="ECO:0000256" key="1">
    <source>
        <dbReference type="ARBA" id="ARBA00012771"/>
    </source>
</evidence>
<evidence type="ECO:0000259" key="7">
    <source>
        <dbReference type="Pfam" id="PF17827"/>
    </source>
</evidence>
<evidence type="ECO:0000259" key="6">
    <source>
        <dbReference type="Pfam" id="PF05175"/>
    </source>
</evidence>
<dbReference type="EC" id="2.1.1.297" evidence="1"/>
<evidence type="ECO:0000256" key="3">
    <source>
        <dbReference type="ARBA" id="ARBA00022679"/>
    </source>
</evidence>
<name>A0A094PSL9_9ZZZZ</name>
<dbReference type="HAMAP" id="MF_02126">
    <property type="entry name" value="RF_methyltr_PrmC"/>
    <property type="match status" value="1"/>
</dbReference>
<sequence>MNVREILKDAKEQLALSEIDSVDAEILLAYVLGISRMDLHNPLVLERTLDAIDDKNVLLETFHNLLARRILHEPLQYITGSAYFRNLELKVGPGVLVPRPESELLVGAVLTHIANLPAPVSVIDLGSGSGALALAIATEAANSRVIAVEKSDEALVWLKKNVEAIVEDLRIVHSDVRDALLGIKCDVVIANPPYIETESDLPRDVVEHEPAIALFGGKDGMDAPREFISAAARLLKPGGLLAIEHNEVQGTLIADELARDFDEIRLHEDLVGRPRWTSAIRKNT</sequence>
<dbReference type="PANTHER" id="PTHR18895:SF74">
    <property type="entry name" value="MTRF1L RELEASE FACTOR GLUTAMINE METHYLTRANSFERASE"/>
    <property type="match status" value="1"/>
</dbReference>
<dbReference type="Gene3D" id="1.10.8.10">
    <property type="entry name" value="DNA helicase RuvA subunit, C-terminal domain"/>
    <property type="match status" value="1"/>
</dbReference>
<dbReference type="GO" id="GO:0003676">
    <property type="term" value="F:nucleic acid binding"/>
    <property type="evidence" value="ECO:0007669"/>
    <property type="project" value="InterPro"/>
</dbReference>
<protein>
    <recommendedName>
        <fullName evidence="1">peptide chain release factor N(5)-glutamine methyltransferase</fullName>
        <ecNumber evidence="1">2.1.1.297</ecNumber>
    </recommendedName>
</protein>
<dbReference type="Gene3D" id="3.40.50.150">
    <property type="entry name" value="Vaccinia Virus protein VP39"/>
    <property type="match status" value="1"/>
</dbReference>
<keyword evidence="3" id="KW-0808">Transferase</keyword>
<dbReference type="PANTHER" id="PTHR18895">
    <property type="entry name" value="HEMK METHYLTRANSFERASE"/>
    <property type="match status" value="1"/>
</dbReference>
<reference evidence="8" key="1">
    <citation type="submission" date="2014-05" db="EMBL/GenBank/DDBJ databases">
        <title>Key roles for freshwater Actinobacteria revealed by deep metagenomic sequencing.</title>
        <authorList>
            <person name="Ghai R."/>
            <person name="Mizuno C.M."/>
            <person name="Picazo A."/>
            <person name="Camacho A."/>
            <person name="Rodriguez-Valera F."/>
        </authorList>
    </citation>
    <scope>NUCLEOTIDE SEQUENCE</scope>
</reference>
<dbReference type="NCBIfam" id="TIGR00536">
    <property type="entry name" value="hemK_fam"/>
    <property type="match status" value="1"/>
</dbReference>
<dbReference type="InterPro" id="IPR040758">
    <property type="entry name" value="PrmC_N"/>
</dbReference>
<dbReference type="PROSITE" id="PS00092">
    <property type="entry name" value="N6_MTASE"/>
    <property type="match status" value="1"/>
</dbReference>
<dbReference type="GO" id="GO:0102559">
    <property type="term" value="F:peptide chain release factor N(5)-glutamine methyltransferase activity"/>
    <property type="evidence" value="ECO:0007669"/>
    <property type="project" value="UniProtKB-EC"/>
</dbReference>
<dbReference type="InterPro" id="IPR002052">
    <property type="entry name" value="DNA_methylase_N6_adenine_CS"/>
</dbReference>
<dbReference type="InterPro" id="IPR004556">
    <property type="entry name" value="HemK-like"/>
</dbReference>
<dbReference type="CDD" id="cd02440">
    <property type="entry name" value="AdoMet_MTases"/>
    <property type="match status" value="1"/>
</dbReference>